<name>A0A8T0DK95_9TREM</name>
<keyword evidence="2" id="KW-1185">Reference proteome</keyword>
<dbReference type="Proteomes" id="UP000699462">
    <property type="component" value="Unassembled WGS sequence"/>
</dbReference>
<organism evidence="1 2">
    <name type="scientific">Paragonimus westermani</name>
    <dbReference type="NCBI Taxonomy" id="34504"/>
    <lineage>
        <taxon>Eukaryota</taxon>
        <taxon>Metazoa</taxon>
        <taxon>Spiralia</taxon>
        <taxon>Lophotrochozoa</taxon>
        <taxon>Platyhelminthes</taxon>
        <taxon>Trematoda</taxon>
        <taxon>Digenea</taxon>
        <taxon>Plagiorchiida</taxon>
        <taxon>Troglotremata</taxon>
        <taxon>Troglotrematidae</taxon>
        <taxon>Paragonimus</taxon>
    </lineage>
</organism>
<gene>
    <name evidence="1" type="ORF">P879_04028</name>
</gene>
<evidence type="ECO:0000313" key="2">
    <source>
        <dbReference type="Proteomes" id="UP000699462"/>
    </source>
</evidence>
<dbReference type="AlphaFoldDB" id="A0A8T0DK95"/>
<proteinExistence type="predicted"/>
<accession>A0A8T0DK95</accession>
<evidence type="ECO:0000313" key="1">
    <source>
        <dbReference type="EMBL" id="KAF8568263.1"/>
    </source>
</evidence>
<comment type="caution">
    <text evidence="1">The sequence shown here is derived from an EMBL/GenBank/DDBJ whole genome shotgun (WGS) entry which is preliminary data.</text>
</comment>
<dbReference type="EMBL" id="JTDF01002953">
    <property type="protein sequence ID" value="KAF8568263.1"/>
    <property type="molecule type" value="Genomic_DNA"/>
</dbReference>
<sequence>MNKPSHKPTPFRLSEFKNPVALLALSLLLGLSSFRTGLPVTLHLHTFSFLTNAPHPERAGSLLEHRVHLPKMLPSLRIPVLFWQCLTAIRYDPDRLPC</sequence>
<reference evidence="1 2" key="1">
    <citation type="submission" date="2019-07" db="EMBL/GenBank/DDBJ databases">
        <title>Annotation for the trematode Paragonimus westermani.</title>
        <authorList>
            <person name="Choi Y.-J."/>
        </authorList>
    </citation>
    <scope>NUCLEOTIDE SEQUENCE [LARGE SCALE GENOMIC DNA]</scope>
    <source>
        <strain evidence="1">180907_Pwestermani</strain>
    </source>
</reference>
<protein>
    <submittedName>
        <fullName evidence="1">Uncharacterized protein</fullName>
    </submittedName>
</protein>